<accession>A0A1I4CFI2</accession>
<dbReference type="GO" id="GO:0003727">
    <property type="term" value="F:single-stranded RNA binding"/>
    <property type="evidence" value="ECO:0007669"/>
    <property type="project" value="TreeGrafter"/>
</dbReference>
<comment type="cofactor">
    <cofactor evidence="6">
        <name>Mg(2+)</name>
        <dbReference type="ChEBI" id="CHEBI:18420"/>
    </cofactor>
</comment>
<protein>
    <recommendedName>
        <fullName evidence="6">Endonuclease V</fullName>
        <ecNumber evidence="6">3.1.21.7</ecNumber>
    </recommendedName>
    <alternativeName>
        <fullName evidence="6">Deoxyinosine 3'endonuclease</fullName>
    </alternativeName>
    <alternativeName>
        <fullName evidence="6">Deoxyribonuclease V</fullName>
        <shortName evidence="6">DNase V</shortName>
    </alternativeName>
</protein>
<comment type="similarity">
    <text evidence="6">Belongs to the endonuclease V family.</text>
</comment>
<dbReference type="Pfam" id="PF04493">
    <property type="entry name" value="Endonuclease_5"/>
    <property type="match status" value="1"/>
</dbReference>
<keyword evidence="3 6" id="KW-0540">Nuclease</keyword>
<dbReference type="GO" id="GO:0043737">
    <property type="term" value="F:deoxyribonuclease V activity"/>
    <property type="evidence" value="ECO:0007669"/>
    <property type="project" value="UniProtKB-UniRule"/>
</dbReference>
<dbReference type="GO" id="GO:0016891">
    <property type="term" value="F:RNA endonuclease activity producing 5'-phosphomonoesters, hydrolytic mechanism"/>
    <property type="evidence" value="ECO:0007669"/>
    <property type="project" value="TreeGrafter"/>
</dbReference>
<evidence type="ECO:0000313" key="8">
    <source>
        <dbReference type="Proteomes" id="UP000199025"/>
    </source>
</evidence>
<keyword evidence="6" id="KW-0227">DNA damage</keyword>
<dbReference type="Gene3D" id="3.30.2170.10">
    <property type="entry name" value="archaeoglobus fulgidus dsm 4304 superfamily"/>
    <property type="match status" value="1"/>
</dbReference>
<dbReference type="HAMAP" id="MF_00801">
    <property type="entry name" value="Endonuclease_5"/>
    <property type="match status" value="1"/>
</dbReference>
<keyword evidence="6" id="KW-0479">Metal-binding</keyword>
<dbReference type="GO" id="GO:0000287">
    <property type="term" value="F:magnesium ion binding"/>
    <property type="evidence" value="ECO:0007669"/>
    <property type="project" value="UniProtKB-UniRule"/>
</dbReference>
<proteinExistence type="inferred from homology"/>
<comment type="subcellular location">
    <subcellularLocation>
        <location evidence="1 6">Cytoplasm</location>
    </subcellularLocation>
</comment>
<dbReference type="PANTHER" id="PTHR28511">
    <property type="entry name" value="ENDONUCLEASE V"/>
    <property type="match status" value="1"/>
</dbReference>
<feature type="binding site" evidence="6">
    <location>
        <position position="72"/>
    </location>
    <ligand>
        <name>Mg(2+)</name>
        <dbReference type="ChEBI" id="CHEBI:18420"/>
    </ligand>
</feature>
<evidence type="ECO:0000256" key="6">
    <source>
        <dbReference type="HAMAP-Rule" id="MF_00801"/>
    </source>
</evidence>
<dbReference type="STRING" id="115433.SAMN05421835_13459"/>
<comment type="function">
    <text evidence="6">DNA repair enzyme involved in the repair of deaminated bases. Selectively cleaves double-stranded DNA at the second phosphodiester bond 3' to a deoxyinosine leaving behind the intact lesion on the nicked DNA.</text>
</comment>
<keyword evidence="6" id="KW-0234">DNA repair</keyword>
<gene>
    <name evidence="6" type="primary">nfi</name>
    <name evidence="7" type="ORF">SAMN05421835_13459</name>
</gene>
<evidence type="ECO:0000256" key="4">
    <source>
        <dbReference type="ARBA" id="ARBA00022759"/>
    </source>
</evidence>
<dbReference type="GO" id="GO:0005737">
    <property type="term" value="C:cytoplasm"/>
    <property type="evidence" value="ECO:0007669"/>
    <property type="project" value="UniProtKB-SubCell"/>
</dbReference>
<dbReference type="Proteomes" id="UP000199025">
    <property type="component" value="Unassembled WGS sequence"/>
</dbReference>
<comment type="catalytic activity">
    <reaction evidence="6">
        <text>Endonucleolytic cleavage at apurinic or apyrimidinic sites to products with a 5'-phosphate.</text>
        <dbReference type="EC" id="3.1.21.7"/>
    </reaction>
</comment>
<dbReference type="InterPro" id="IPR007581">
    <property type="entry name" value="Endonuclease-V"/>
</dbReference>
<dbReference type="EMBL" id="FORP01000034">
    <property type="protein sequence ID" value="SFK79944.1"/>
    <property type="molecule type" value="Genomic_DNA"/>
</dbReference>
<organism evidence="7 8">
    <name type="scientific">Amycolatopsis sacchari</name>
    <dbReference type="NCBI Taxonomy" id="115433"/>
    <lineage>
        <taxon>Bacteria</taxon>
        <taxon>Bacillati</taxon>
        <taxon>Actinomycetota</taxon>
        <taxon>Actinomycetes</taxon>
        <taxon>Pseudonocardiales</taxon>
        <taxon>Pseudonocardiaceae</taxon>
        <taxon>Amycolatopsis</taxon>
    </lineage>
</organism>
<keyword evidence="2 6" id="KW-0963">Cytoplasm</keyword>
<feature type="site" description="Interaction with target DNA" evidence="6">
    <location>
        <position position="42"/>
    </location>
</feature>
<evidence type="ECO:0000256" key="3">
    <source>
        <dbReference type="ARBA" id="ARBA00022722"/>
    </source>
</evidence>
<dbReference type="AlphaFoldDB" id="A0A1I4CFI2"/>
<name>A0A1I4CFI2_9PSEU</name>
<evidence type="ECO:0000256" key="5">
    <source>
        <dbReference type="ARBA" id="ARBA00022801"/>
    </source>
</evidence>
<evidence type="ECO:0000313" key="7">
    <source>
        <dbReference type="EMBL" id="SFK79944.1"/>
    </source>
</evidence>
<sequence>MGVDVAYRLSSDRAFGAAAVLDVADFSVVESAVADANSEFPYVPGLFAFREVPVLVEVLRKISTAPDVVLCDGNGIAHPRSFGLACHLGLLLDLPTIGVAKNPMMGEYSEPGQNRGDRSPVHMNGRVVGYVLRTRPGVKPIFVSPGHKVSVDTAAQIVLDLSPRYRLPEPIRAADHESKLARG</sequence>
<evidence type="ECO:0000256" key="1">
    <source>
        <dbReference type="ARBA" id="ARBA00004496"/>
    </source>
</evidence>
<evidence type="ECO:0000256" key="2">
    <source>
        <dbReference type="ARBA" id="ARBA00022490"/>
    </source>
</evidence>
<keyword evidence="5 6" id="KW-0378">Hydrolase</keyword>
<feature type="binding site" evidence="6">
    <location>
        <position position="4"/>
    </location>
    <ligand>
        <name>Mg(2+)</name>
        <dbReference type="ChEBI" id="CHEBI:18420"/>
    </ligand>
</feature>
<reference evidence="7 8" key="1">
    <citation type="submission" date="2016-10" db="EMBL/GenBank/DDBJ databases">
        <authorList>
            <person name="de Groot N.N."/>
        </authorList>
    </citation>
    <scope>NUCLEOTIDE SEQUENCE [LARGE SCALE GENOMIC DNA]</scope>
    <source>
        <strain evidence="7 8">DSM 44468</strain>
    </source>
</reference>
<dbReference type="GO" id="GO:0006281">
    <property type="term" value="P:DNA repair"/>
    <property type="evidence" value="ECO:0007669"/>
    <property type="project" value="UniProtKB-UniRule"/>
</dbReference>
<keyword evidence="4 6" id="KW-0255">Endonuclease</keyword>
<dbReference type="CDD" id="cd06559">
    <property type="entry name" value="Endonuclease_V"/>
    <property type="match status" value="1"/>
</dbReference>
<dbReference type="EC" id="3.1.21.7" evidence="6"/>
<keyword evidence="6" id="KW-0460">Magnesium</keyword>
<keyword evidence="8" id="KW-1185">Reference proteome</keyword>
<dbReference type="PANTHER" id="PTHR28511:SF1">
    <property type="entry name" value="ENDONUCLEASE V"/>
    <property type="match status" value="1"/>
</dbReference>